<dbReference type="Pfam" id="PF00593">
    <property type="entry name" value="TonB_dep_Rec_b-barrel"/>
    <property type="match status" value="1"/>
</dbReference>
<comment type="subcellular location">
    <subcellularLocation>
        <location evidence="1 8">Cell outer membrane</location>
        <topology evidence="1 8">Multi-pass membrane protein</topology>
    </subcellularLocation>
</comment>
<evidence type="ECO:0000256" key="5">
    <source>
        <dbReference type="ARBA" id="ARBA00023077"/>
    </source>
</evidence>
<evidence type="ECO:0000259" key="10">
    <source>
        <dbReference type="Pfam" id="PF00593"/>
    </source>
</evidence>
<protein>
    <submittedName>
        <fullName evidence="12">SusC/RagA family TonB-linked outer membrane protein</fullName>
    </submittedName>
</protein>
<dbReference type="Gene3D" id="2.170.130.10">
    <property type="entry name" value="TonB-dependent receptor, plug domain"/>
    <property type="match status" value="1"/>
</dbReference>
<name>A0A0F5JPW9_9BACT</name>
<dbReference type="InterPro" id="IPR023996">
    <property type="entry name" value="TonB-dep_OMP_SusC/RagA"/>
</dbReference>
<dbReference type="Proteomes" id="UP000033047">
    <property type="component" value="Unassembled WGS sequence"/>
</dbReference>
<evidence type="ECO:0000256" key="1">
    <source>
        <dbReference type="ARBA" id="ARBA00004571"/>
    </source>
</evidence>
<keyword evidence="3 8" id="KW-1134">Transmembrane beta strand</keyword>
<evidence type="ECO:0000313" key="12">
    <source>
        <dbReference type="EMBL" id="KKB59462.1"/>
    </source>
</evidence>
<dbReference type="Pfam" id="PF13715">
    <property type="entry name" value="CarbopepD_reg_2"/>
    <property type="match status" value="1"/>
</dbReference>
<dbReference type="InterPro" id="IPR000531">
    <property type="entry name" value="Beta-barrel_TonB"/>
</dbReference>
<dbReference type="FunFam" id="2.170.130.10:FF:000008">
    <property type="entry name" value="SusC/RagA family TonB-linked outer membrane protein"/>
    <property type="match status" value="1"/>
</dbReference>
<dbReference type="InterPro" id="IPR012910">
    <property type="entry name" value="Plug_dom"/>
</dbReference>
<keyword evidence="5 9" id="KW-0798">TonB box</keyword>
<dbReference type="STRING" id="927665.HMPREF1535_00546"/>
<evidence type="ECO:0000256" key="3">
    <source>
        <dbReference type="ARBA" id="ARBA00022452"/>
    </source>
</evidence>
<evidence type="ECO:0000313" key="13">
    <source>
        <dbReference type="Proteomes" id="UP000033047"/>
    </source>
</evidence>
<proteinExistence type="inferred from homology"/>
<keyword evidence="4 8" id="KW-0812">Transmembrane</keyword>
<evidence type="ECO:0000256" key="6">
    <source>
        <dbReference type="ARBA" id="ARBA00023136"/>
    </source>
</evidence>
<feature type="domain" description="TonB-dependent receptor-like beta-barrel" evidence="10">
    <location>
        <begin position="506"/>
        <end position="1062"/>
    </location>
</feature>
<feature type="domain" description="TonB-dependent receptor plug" evidence="11">
    <location>
        <begin position="213"/>
        <end position="320"/>
    </location>
</feature>
<dbReference type="GO" id="GO:0009279">
    <property type="term" value="C:cell outer membrane"/>
    <property type="evidence" value="ECO:0007669"/>
    <property type="project" value="UniProtKB-SubCell"/>
</dbReference>
<keyword evidence="2 8" id="KW-0813">Transport</keyword>
<reference evidence="12 13" key="1">
    <citation type="submission" date="2013-04" db="EMBL/GenBank/DDBJ databases">
        <title>The Genome Sequence of Parabacteroides goldsteinii DSM 19448.</title>
        <authorList>
            <consortium name="The Broad Institute Genomics Platform"/>
            <person name="Earl A."/>
            <person name="Ward D."/>
            <person name="Feldgarden M."/>
            <person name="Gevers D."/>
            <person name="Martens E."/>
            <person name="Sakamoto M."/>
            <person name="Benno Y."/>
            <person name="Song Y."/>
            <person name="Liu C."/>
            <person name="Lee J."/>
            <person name="Bolanos M."/>
            <person name="Vaisanen M.L."/>
            <person name="Finegold S.M."/>
            <person name="Walker B."/>
            <person name="Young S."/>
            <person name="Zeng Q."/>
            <person name="Gargeya S."/>
            <person name="Fitzgerald M."/>
            <person name="Haas B."/>
            <person name="Abouelleil A."/>
            <person name="Allen A.W."/>
            <person name="Alvarado L."/>
            <person name="Arachchi H.M."/>
            <person name="Berlin A.M."/>
            <person name="Chapman S.B."/>
            <person name="Gainer-Dewar J."/>
            <person name="Goldberg J."/>
            <person name="Griggs A."/>
            <person name="Gujja S."/>
            <person name="Hansen M."/>
            <person name="Howarth C."/>
            <person name="Imamovic A."/>
            <person name="Ireland A."/>
            <person name="Larimer J."/>
            <person name="McCowan C."/>
            <person name="Murphy C."/>
            <person name="Pearson M."/>
            <person name="Poon T.W."/>
            <person name="Priest M."/>
            <person name="Roberts A."/>
            <person name="Saif S."/>
            <person name="Shea T."/>
            <person name="Sisk P."/>
            <person name="Sykes S."/>
            <person name="Wortman J."/>
            <person name="Nusbaum C."/>
            <person name="Birren B."/>
        </authorList>
    </citation>
    <scope>NUCLEOTIDE SEQUENCE [LARGE SCALE GENOMIC DNA]</scope>
    <source>
        <strain evidence="12 13">DSM 19448</strain>
    </source>
</reference>
<dbReference type="InterPro" id="IPR039426">
    <property type="entry name" value="TonB-dep_rcpt-like"/>
</dbReference>
<dbReference type="InterPro" id="IPR008969">
    <property type="entry name" value="CarboxyPept-like_regulatory"/>
</dbReference>
<dbReference type="Pfam" id="PF07715">
    <property type="entry name" value="Plug"/>
    <property type="match status" value="1"/>
</dbReference>
<dbReference type="SUPFAM" id="SSF56935">
    <property type="entry name" value="Porins"/>
    <property type="match status" value="1"/>
</dbReference>
<accession>A0A0F5JPW9</accession>
<dbReference type="PROSITE" id="PS52016">
    <property type="entry name" value="TONB_DEPENDENT_REC_3"/>
    <property type="match status" value="1"/>
</dbReference>
<evidence type="ECO:0000256" key="4">
    <source>
        <dbReference type="ARBA" id="ARBA00022692"/>
    </source>
</evidence>
<evidence type="ECO:0000256" key="9">
    <source>
        <dbReference type="RuleBase" id="RU003357"/>
    </source>
</evidence>
<comment type="similarity">
    <text evidence="8 9">Belongs to the TonB-dependent receptor family.</text>
</comment>
<comment type="caution">
    <text evidence="12">The sequence shown here is derived from an EMBL/GenBank/DDBJ whole genome shotgun (WGS) entry which is preliminary data.</text>
</comment>
<dbReference type="SUPFAM" id="SSF49464">
    <property type="entry name" value="Carboxypeptidase regulatory domain-like"/>
    <property type="match status" value="1"/>
</dbReference>
<gene>
    <name evidence="12" type="ORF">HMPREF1535_00546</name>
</gene>
<dbReference type="Gene3D" id="2.40.170.20">
    <property type="entry name" value="TonB-dependent receptor, beta-barrel domain"/>
    <property type="match status" value="1"/>
</dbReference>
<dbReference type="NCBIfam" id="TIGR04056">
    <property type="entry name" value="OMP_RagA_SusC"/>
    <property type="match status" value="1"/>
</dbReference>
<dbReference type="InterPro" id="IPR023997">
    <property type="entry name" value="TonB-dep_OMP_SusC/RagA_CS"/>
</dbReference>
<dbReference type="AlphaFoldDB" id="A0A0F5JPW9"/>
<keyword evidence="7 8" id="KW-0998">Cell outer membrane</keyword>
<evidence type="ECO:0000256" key="7">
    <source>
        <dbReference type="ARBA" id="ARBA00023237"/>
    </source>
</evidence>
<dbReference type="Gene3D" id="2.60.40.1120">
    <property type="entry name" value="Carboxypeptidase-like, regulatory domain"/>
    <property type="match status" value="1"/>
</dbReference>
<organism evidence="12 13">
    <name type="scientific">Parabacteroides goldsteinii DSM 19448 = WAL 12034</name>
    <dbReference type="NCBI Taxonomy" id="927665"/>
    <lineage>
        <taxon>Bacteria</taxon>
        <taxon>Pseudomonadati</taxon>
        <taxon>Bacteroidota</taxon>
        <taxon>Bacteroidia</taxon>
        <taxon>Bacteroidales</taxon>
        <taxon>Tannerellaceae</taxon>
        <taxon>Parabacteroides</taxon>
    </lineage>
</organism>
<evidence type="ECO:0000256" key="8">
    <source>
        <dbReference type="PROSITE-ProRule" id="PRU01360"/>
    </source>
</evidence>
<evidence type="ECO:0000259" key="11">
    <source>
        <dbReference type="Pfam" id="PF07715"/>
    </source>
</evidence>
<evidence type="ECO:0000256" key="2">
    <source>
        <dbReference type="ARBA" id="ARBA00022448"/>
    </source>
</evidence>
<dbReference type="InterPro" id="IPR037066">
    <property type="entry name" value="Plug_dom_sf"/>
</dbReference>
<dbReference type="HOGENOM" id="CLU_004317_0_2_10"/>
<dbReference type="PATRIC" id="fig|927665.4.peg.551"/>
<dbReference type="NCBIfam" id="TIGR04057">
    <property type="entry name" value="SusC_RagA_signa"/>
    <property type="match status" value="1"/>
</dbReference>
<dbReference type="EMBL" id="AQHV01000002">
    <property type="protein sequence ID" value="KKB59462.1"/>
    <property type="molecule type" value="Genomic_DNA"/>
</dbReference>
<dbReference type="FunFam" id="2.60.40.1120:FF:000003">
    <property type="entry name" value="Outer membrane protein Omp121"/>
    <property type="match status" value="1"/>
</dbReference>
<sequence length="1104" mass="121040">MYKYMKLTNLIRINNGKSVSRLLFITALSSINLFSYAQHQQVRLTGSNVTLKTAFKQIEQQTKLFVDYNTQEVNDSRVLTKLPKNSNVKEVMEQLLEGSGCSITFSNGHIIINKQARTVSSTKKISGVVKDETGEPVIGANVVVKGTTNGTVTDMNGRYSLEVPEGGVLQISYIGYNTQEVKVGSGDVVNVSLREDSEALDEVVVIGYGTVKKSDLTGAVGSVQMKDVSQVGITSADRALQGQIAGVQVNARTGQPGESMMIRVRGSNSLAGGNEPLYVIDGMPVEKMNSDINPEDILSMEVLKDASSTAIYGSRGANGVVMITTKRGRTGDTVLEYNGYVGVSSLRKKLDLLGKDDYIAMVNEVSQNDGNGIAITPEQAALLPNNDWQDLAYQTALTHSHQVSVSGGTDKTKLYSSLNYMNQEGIIKGSDYNRFALRINGDQKLARNLSLNASIAYSYGTQNTANSNADGWGAIAYTAMVMAPIQEIRDADGKYTNFSGTPWGGTNPVGMAELYKNKTVNSRLLANMSLIYEIIDGLTFRVNAGAEVNAGSSDRYIPIGLSAGGKLDGDASKSKSNYYTIINENILTYDKRFNKNHALNLMGGVTFQTYQYNDLGGSGTGFLRDVYETNNLGVASTPGTPSSGYSDYRMASFLGRANYNLMERYLLTVTARYDGSSKFSKNHKFAFFPSAALAWRLSEENFMQDIDWLSNLKLRASIGQTGNQSISPYQTFARLGTSGPIFGDGKDIGFGLSSMANDDLKWETTTQTDIGVDFGFFSNRLNIGFDYYWKQTRDLLYNATLPPSSGYSSMLRNLGRIDNKGFEISINTINMKGKVNWTTNLNITSNRSIVKDLGSDVYGNKIQRIDAPIGGGNWFPLFVGKAPFQLYGYEIEGIYQTDEEARLNGEATKKAGDYRYKDTDGKAGITTGDKTIIANTQPKFTFGLTNIINWNNFELSFLLIGSVGGDIVNEFNKSITNIGGTWNIRKDVWENHWTPENPNAKYARASVATKDYLAFGDPSSVWVENGSYLRFKDIKLAYTLPSQWFAGSRKPNISVYLSGQNLITITSYSHYDPEASWTSSAVNGWDRGVYPSAKSFTLGLQVKF</sequence>
<dbReference type="InterPro" id="IPR036942">
    <property type="entry name" value="Beta-barrel_TonB_sf"/>
</dbReference>
<keyword evidence="6 8" id="KW-0472">Membrane</keyword>